<reference evidence="9 10" key="1">
    <citation type="journal article" date="2010" name="J. Bacteriol.">
        <title>Genome sequence of the oligotrophic marine Gammaproteobacterium HTCC2143, isolated from the Oregon Coast.</title>
        <authorList>
            <person name="Oh H.M."/>
            <person name="Kang I."/>
            <person name="Ferriera S."/>
            <person name="Giovannoni S.J."/>
            <person name="Cho J.C."/>
        </authorList>
    </citation>
    <scope>NUCLEOTIDE SEQUENCE [LARGE SCALE GENOMIC DNA]</scope>
    <source>
        <strain evidence="9 10">HTCC2143</strain>
    </source>
</reference>
<dbReference type="InterPro" id="IPR050739">
    <property type="entry name" value="MFP"/>
</dbReference>
<keyword evidence="5 6" id="KW-0472">Membrane</keyword>
<feature type="domain" description="Multidrug resistance protein MdtA-like barrel-sandwich hybrid" evidence="7">
    <location>
        <begin position="55"/>
        <end position="242"/>
    </location>
</feature>
<keyword evidence="4 6" id="KW-1133">Transmembrane helix</keyword>
<evidence type="ECO:0000256" key="4">
    <source>
        <dbReference type="ARBA" id="ARBA00022989"/>
    </source>
</evidence>
<keyword evidence="3 6" id="KW-0812">Transmembrane</keyword>
<dbReference type="Gene3D" id="1.10.287.470">
    <property type="entry name" value="Helix hairpin bin"/>
    <property type="match status" value="1"/>
</dbReference>
<dbReference type="Pfam" id="PF25963">
    <property type="entry name" value="Beta-barrel_AAEA"/>
    <property type="match status" value="1"/>
</dbReference>
<dbReference type="STRING" id="247633.GP2143_09165"/>
<accession>A0YFE9</accession>
<gene>
    <name evidence="9" type="ORF">GP2143_09165</name>
</gene>
<feature type="domain" description="p-hydroxybenzoic acid efflux pump subunit AaeA-like beta-barrel" evidence="8">
    <location>
        <begin position="249"/>
        <end position="330"/>
    </location>
</feature>
<dbReference type="PANTHER" id="PTHR30386:SF26">
    <property type="entry name" value="TRANSPORT PROTEIN COMB"/>
    <property type="match status" value="1"/>
</dbReference>
<keyword evidence="10" id="KW-1185">Reference proteome</keyword>
<evidence type="ECO:0000256" key="3">
    <source>
        <dbReference type="ARBA" id="ARBA00022692"/>
    </source>
</evidence>
<dbReference type="SUPFAM" id="SSF111369">
    <property type="entry name" value="HlyD-like secretion proteins"/>
    <property type="match status" value="2"/>
</dbReference>
<comment type="similarity">
    <text evidence="2">Belongs to the membrane fusion protein (MFP) (TC 8.A.1) family.</text>
</comment>
<dbReference type="Gene3D" id="2.40.30.170">
    <property type="match status" value="1"/>
</dbReference>
<evidence type="ECO:0000259" key="8">
    <source>
        <dbReference type="Pfam" id="PF25963"/>
    </source>
</evidence>
<protein>
    <submittedName>
        <fullName evidence="9">Secretion protein HlyD</fullName>
    </submittedName>
</protein>
<dbReference type="eggNOG" id="COG1566">
    <property type="taxonomic scope" value="Bacteria"/>
</dbReference>
<comment type="caution">
    <text evidence="9">The sequence shown here is derived from an EMBL/GenBank/DDBJ whole genome shotgun (WGS) entry which is preliminary data.</text>
</comment>
<evidence type="ECO:0000313" key="10">
    <source>
        <dbReference type="Proteomes" id="UP000004931"/>
    </source>
</evidence>
<evidence type="ECO:0000256" key="5">
    <source>
        <dbReference type="ARBA" id="ARBA00023136"/>
    </source>
</evidence>
<comment type="subcellular location">
    <subcellularLocation>
        <location evidence="1">Membrane</location>
        <topology evidence="1">Single-pass membrane protein</topology>
    </subcellularLocation>
</comment>
<dbReference type="PANTHER" id="PTHR30386">
    <property type="entry name" value="MEMBRANE FUSION SUBUNIT OF EMRAB-TOLC MULTIDRUG EFFLUX PUMP"/>
    <property type="match status" value="1"/>
</dbReference>
<sequence length="372" mass="40010">MSNDENKQQALESSAKDVKKGGLVIFSIILVTVSWYLLSDRFAPHTSQARVQGYVVGVAPKIGGLVTNVMVKNNQEVQVGQTLFAIDSSQYQIAVDRAVSDLDNAKNQVNASYAVVSSAKANLLAAQANQVKAQQDSDRLTRLYNDDPGTISVRRIEVSKASLEQAKAGVIAANAEIERALQQSGGSNKENNAVIKSAESAVSKATLDLSNTQVKASNRGVITDLRADIGQYASPGSPVMTLVAIHDVWINAEFTENNLGHMKVGGDVEILFDIVPGQIFEGTIRSIGIGVSANQKQQPGTLPSIDNDRDWLRQSQRFPVIISFDPNQNQVLRGKLRIGGQASVTAYTEGHGIITALGKGYLRLVSLLSYAY</sequence>
<evidence type="ECO:0000256" key="1">
    <source>
        <dbReference type="ARBA" id="ARBA00004167"/>
    </source>
</evidence>
<evidence type="ECO:0000313" key="9">
    <source>
        <dbReference type="EMBL" id="EAW30363.1"/>
    </source>
</evidence>
<evidence type="ECO:0000259" key="7">
    <source>
        <dbReference type="Pfam" id="PF25917"/>
    </source>
</evidence>
<dbReference type="Pfam" id="PF25917">
    <property type="entry name" value="BSH_RND"/>
    <property type="match status" value="1"/>
</dbReference>
<dbReference type="InterPro" id="IPR058625">
    <property type="entry name" value="MdtA-like_BSH"/>
</dbReference>
<organism evidence="9 10">
    <name type="scientific">marine gamma proteobacterium HTCC2143</name>
    <dbReference type="NCBI Taxonomy" id="247633"/>
    <lineage>
        <taxon>Bacteria</taxon>
        <taxon>Pseudomonadati</taxon>
        <taxon>Pseudomonadota</taxon>
        <taxon>Gammaproteobacteria</taxon>
        <taxon>Cellvibrionales</taxon>
        <taxon>Spongiibacteraceae</taxon>
        <taxon>BD1-7 clade</taxon>
    </lineage>
</organism>
<name>A0YFE9_9GAMM</name>
<dbReference type="EMBL" id="AAVT01000008">
    <property type="protein sequence ID" value="EAW30363.1"/>
    <property type="molecule type" value="Genomic_DNA"/>
</dbReference>
<feature type="transmembrane region" description="Helical" evidence="6">
    <location>
        <begin position="21"/>
        <end position="38"/>
    </location>
</feature>
<evidence type="ECO:0000256" key="6">
    <source>
        <dbReference type="SAM" id="Phobius"/>
    </source>
</evidence>
<dbReference type="OrthoDB" id="286173at2"/>
<proteinExistence type="inferred from homology"/>
<evidence type="ECO:0000256" key="2">
    <source>
        <dbReference type="ARBA" id="ARBA00009477"/>
    </source>
</evidence>
<dbReference type="GO" id="GO:0016020">
    <property type="term" value="C:membrane"/>
    <property type="evidence" value="ECO:0007669"/>
    <property type="project" value="UniProtKB-SubCell"/>
</dbReference>
<dbReference type="AlphaFoldDB" id="A0YFE9"/>
<dbReference type="InterPro" id="IPR058634">
    <property type="entry name" value="AaeA-lik-b-barrel"/>
</dbReference>
<dbReference type="Proteomes" id="UP000004931">
    <property type="component" value="Unassembled WGS sequence"/>
</dbReference>